<reference evidence="2" key="1">
    <citation type="journal article" date="2023" name="G3 (Bethesda)">
        <title>Genome assembly and association tests identify interacting loci associated with vigor, precocity, and sex in interspecific pistachio rootstocks.</title>
        <authorList>
            <person name="Palmer W."/>
            <person name="Jacygrad E."/>
            <person name="Sagayaradj S."/>
            <person name="Cavanaugh K."/>
            <person name="Han R."/>
            <person name="Bertier L."/>
            <person name="Beede B."/>
            <person name="Kafkas S."/>
            <person name="Golino D."/>
            <person name="Preece J."/>
            <person name="Michelmore R."/>
        </authorList>
    </citation>
    <scope>NUCLEOTIDE SEQUENCE [LARGE SCALE GENOMIC DNA]</scope>
</reference>
<comment type="caution">
    <text evidence="1">The sequence shown here is derived from an EMBL/GenBank/DDBJ whole genome shotgun (WGS) entry which is preliminary data.</text>
</comment>
<evidence type="ECO:0000313" key="2">
    <source>
        <dbReference type="Proteomes" id="UP001163603"/>
    </source>
</evidence>
<name>A0ACC0ZFW9_9ROSI</name>
<keyword evidence="2" id="KW-1185">Reference proteome</keyword>
<gene>
    <name evidence="1" type="ORF">Pint_02711</name>
</gene>
<dbReference type="EMBL" id="CM047736">
    <property type="protein sequence ID" value="KAJ0052090.1"/>
    <property type="molecule type" value="Genomic_DNA"/>
</dbReference>
<protein>
    <submittedName>
        <fullName evidence="1">Uncharacterized protein</fullName>
    </submittedName>
</protein>
<evidence type="ECO:0000313" key="1">
    <source>
        <dbReference type="EMBL" id="KAJ0052090.1"/>
    </source>
</evidence>
<dbReference type="Proteomes" id="UP001163603">
    <property type="component" value="Chromosome 1"/>
</dbReference>
<sequence length="392" mass="43654">MRLQLFLVSTQPIMDSLSFNLVFTLSFMVLGLTFVGSTSSKGCEFPAIYNFGDSNSDTGGMSAAKSQVTSPNGETFFGHPAGRSCDGRLIIDFIAESLKLPYLSAYLDSIGTNFRHGANFANGGSSVRPGGYSPFHLAIQISQFIQFKSRTIALYNQLSSSNPPFKSILPRPQDFSKALYTIDIGQNDLYYGLNHTNIEEVRASIPDVLNQFSQAVQQLYQEEARFFWIHNTGPVGCLPYSVIYDKSNHVPVNLDRSGCVKSKNEVTQEFNKQLKNKISELRVQLPNAALTYVDVYSVKYALVRYAKNQGFVDPLNFCCGSYYGFQIDCGKKAVVNGTVYGNPCDHPSMHIFWDGFHYSEAANLWVANRILNGSFSDPSLSIHQVCFHPRNM</sequence>
<accession>A0ACC0ZFW9</accession>
<proteinExistence type="predicted"/>
<organism evidence="1 2">
    <name type="scientific">Pistacia integerrima</name>
    <dbReference type="NCBI Taxonomy" id="434235"/>
    <lineage>
        <taxon>Eukaryota</taxon>
        <taxon>Viridiplantae</taxon>
        <taxon>Streptophyta</taxon>
        <taxon>Embryophyta</taxon>
        <taxon>Tracheophyta</taxon>
        <taxon>Spermatophyta</taxon>
        <taxon>Magnoliopsida</taxon>
        <taxon>eudicotyledons</taxon>
        <taxon>Gunneridae</taxon>
        <taxon>Pentapetalae</taxon>
        <taxon>rosids</taxon>
        <taxon>malvids</taxon>
        <taxon>Sapindales</taxon>
        <taxon>Anacardiaceae</taxon>
        <taxon>Pistacia</taxon>
    </lineage>
</organism>